<dbReference type="GO" id="GO:0003723">
    <property type="term" value="F:RNA binding"/>
    <property type="evidence" value="ECO:0007669"/>
    <property type="project" value="InterPro"/>
</dbReference>
<dbReference type="GO" id="GO:0008270">
    <property type="term" value="F:zinc ion binding"/>
    <property type="evidence" value="ECO:0007669"/>
    <property type="project" value="InterPro"/>
</dbReference>
<protein>
    <recommendedName>
        <fullName evidence="4">DYW domain-containing protein</fullName>
    </recommendedName>
</protein>
<dbReference type="Pfam" id="PF14432">
    <property type="entry name" value="DYW_deaminase"/>
    <property type="match status" value="1"/>
</dbReference>
<dbReference type="GO" id="GO:0009451">
    <property type="term" value="P:RNA modification"/>
    <property type="evidence" value="ECO:0007669"/>
    <property type="project" value="InterPro"/>
</dbReference>
<dbReference type="GO" id="GO:0099402">
    <property type="term" value="P:plant organ development"/>
    <property type="evidence" value="ECO:0007669"/>
    <property type="project" value="UniProtKB-ARBA"/>
</dbReference>
<dbReference type="PANTHER" id="PTHR47926:SF464">
    <property type="entry name" value="DYW DOMAIN-CONTAINING PROTEIN"/>
    <property type="match status" value="1"/>
</dbReference>
<evidence type="ECO:0000313" key="6">
    <source>
        <dbReference type="Proteomes" id="UP001153076"/>
    </source>
</evidence>
<evidence type="ECO:0000256" key="2">
    <source>
        <dbReference type="ARBA" id="ARBA00022737"/>
    </source>
</evidence>
<evidence type="ECO:0000259" key="4">
    <source>
        <dbReference type="Pfam" id="PF14432"/>
    </source>
</evidence>
<dbReference type="PANTHER" id="PTHR47926">
    <property type="entry name" value="PENTATRICOPEPTIDE REPEAT-CONTAINING PROTEIN"/>
    <property type="match status" value="1"/>
</dbReference>
<evidence type="ECO:0000256" key="1">
    <source>
        <dbReference type="ARBA" id="ARBA00006643"/>
    </source>
</evidence>
<organism evidence="5 6">
    <name type="scientific">Carnegiea gigantea</name>
    <dbReference type="NCBI Taxonomy" id="171969"/>
    <lineage>
        <taxon>Eukaryota</taxon>
        <taxon>Viridiplantae</taxon>
        <taxon>Streptophyta</taxon>
        <taxon>Embryophyta</taxon>
        <taxon>Tracheophyta</taxon>
        <taxon>Spermatophyta</taxon>
        <taxon>Magnoliopsida</taxon>
        <taxon>eudicotyledons</taxon>
        <taxon>Gunneridae</taxon>
        <taxon>Pentapetalae</taxon>
        <taxon>Caryophyllales</taxon>
        <taxon>Cactineae</taxon>
        <taxon>Cactaceae</taxon>
        <taxon>Cactoideae</taxon>
        <taxon>Echinocereeae</taxon>
        <taxon>Carnegiea</taxon>
    </lineage>
</organism>
<dbReference type="AlphaFoldDB" id="A0A9Q1KLB0"/>
<dbReference type="InterPro" id="IPR002885">
    <property type="entry name" value="PPR_rpt"/>
</dbReference>
<accession>A0A9Q1KLB0</accession>
<dbReference type="EMBL" id="JAKOGI010000082">
    <property type="protein sequence ID" value="KAJ8445015.1"/>
    <property type="molecule type" value="Genomic_DNA"/>
</dbReference>
<sequence>MHAHIIKTSNRESEHSLPLLNKLITFYSNSNCFSDAVAVFRRIPSPNVVSWTALISGNPNSPLSLLHFISMLRHPTRPNQRTLACLLKTCASLQLVSFGQQVHCYSLKNDLASQPFCASALIHFYAKCRLPDHAHKVFDEMPQRDEVCYSSMVVGLSQNSRPLDALGFFAKMVSENVGSTVYSVSGALIAGAELAVLEQCRMIHAHGVVTGLVRAVYVSTGLVSAYGKCGMVLEARRVFDESLSDMNIVGWNALMASYAQQGDKSAVLELFRLAESRGLVPDEFSFLAVMTSLYNAGLADETEQWINRMRVDYNIKPSLEHYTCLVGALGRAGRLDEAERIAMAMPGKPDAGLWRVLLSASAAHGAADIAWRMSKRFWSLTHMMTLHMLLLLIHFQLQEGEVHVFLSGDNEHEQIEEIYAKLAELMEEIGKLGYIPKWSEMLHDVEEGDKREALSYHSEKLALAFGVLAVPAGKPLRILKNLRICRDCHEAFKYFSSVLEREIIVRDVNRYHRFRDGSCTCGDYWTMVHFSSLSEGNMENDKGKEPAEFLAKEAGNNQLITRYAWCNN</sequence>
<comment type="similarity">
    <text evidence="1">Belongs to the PPR family. PCMP-H subfamily.</text>
</comment>
<gene>
    <name evidence="5" type="ORF">Cgig2_029209</name>
</gene>
<feature type="domain" description="DYW" evidence="4">
    <location>
        <begin position="433"/>
        <end position="525"/>
    </location>
</feature>
<dbReference type="NCBIfam" id="TIGR00756">
    <property type="entry name" value="PPR"/>
    <property type="match status" value="2"/>
</dbReference>
<proteinExistence type="inferred from homology"/>
<keyword evidence="6" id="KW-1185">Reference proteome</keyword>
<evidence type="ECO:0000256" key="3">
    <source>
        <dbReference type="PROSITE-ProRule" id="PRU00708"/>
    </source>
</evidence>
<feature type="repeat" description="PPR" evidence="3">
    <location>
        <begin position="247"/>
        <end position="281"/>
    </location>
</feature>
<name>A0A9Q1KLB0_9CARY</name>
<feature type="repeat" description="PPR" evidence="3">
    <location>
        <begin position="145"/>
        <end position="179"/>
    </location>
</feature>
<dbReference type="InterPro" id="IPR046960">
    <property type="entry name" value="PPR_At4g14850-like_plant"/>
</dbReference>
<reference evidence="5" key="1">
    <citation type="submission" date="2022-04" db="EMBL/GenBank/DDBJ databases">
        <title>Carnegiea gigantea Genome sequencing and assembly v2.</title>
        <authorList>
            <person name="Copetti D."/>
            <person name="Sanderson M.J."/>
            <person name="Burquez A."/>
            <person name="Wojciechowski M.F."/>
        </authorList>
    </citation>
    <scope>NUCLEOTIDE SEQUENCE</scope>
    <source>
        <strain evidence="5">SGP5-SGP5p</strain>
        <tissue evidence="5">Aerial part</tissue>
    </source>
</reference>
<dbReference type="InterPro" id="IPR011990">
    <property type="entry name" value="TPR-like_helical_dom_sf"/>
</dbReference>
<comment type="caution">
    <text evidence="5">The sequence shown here is derived from an EMBL/GenBank/DDBJ whole genome shotgun (WGS) entry which is preliminary data.</text>
</comment>
<dbReference type="PROSITE" id="PS51375">
    <property type="entry name" value="PPR"/>
    <property type="match status" value="2"/>
</dbReference>
<dbReference type="Gene3D" id="1.25.40.10">
    <property type="entry name" value="Tetratricopeptide repeat domain"/>
    <property type="match status" value="3"/>
</dbReference>
<keyword evidence="2" id="KW-0677">Repeat</keyword>
<dbReference type="Proteomes" id="UP001153076">
    <property type="component" value="Unassembled WGS sequence"/>
</dbReference>
<dbReference type="InterPro" id="IPR032867">
    <property type="entry name" value="DYW_dom"/>
</dbReference>
<evidence type="ECO:0000313" key="5">
    <source>
        <dbReference type="EMBL" id="KAJ8445015.1"/>
    </source>
</evidence>
<dbReference type="Pfam" id="PF01535">
    <property type="entry name" value="PPR"/>
    <property type="match status" value="5"/>
</dbReference>
<dbReference type="OrthoDB" id="1912849at2759"/>
<dbReference type="FunFam" id="1.25.40.10:FF:000158">
    <property type="entry name" value="pentatricopeptide repeat-containing protein At2g33680"/>
    <property type="match status" value="1"/>
</dbReference>